<dbReference type="PROSITE" id="PS51192">
    <property type="entry name" value="HELICASE_ATP_BIND_1"/>
    <property type="match status" value="1"/>
</dbReference>
<dbReference type="InterPro" id="IPR014001">
    <property type="entry name" value="Helicase_ATP-bd"/>
</dbReference>
<dbReference type="Gene3D" id="1.20.120.1080">
    <property type="match status" value="1"/>
</dbReference>
<dbReference type="PROSITE" id="PS00690">
    <property type="entry name" value="DEAH_ATP_HELICASE"/>
    <property type="match status" value="1"/>
</dbReference>
<keyword evidence="2" id="KW-0378">Hydrolase</keyword>
<evidence type="ECO:0000259" key="5">
    <source>
        <dbReference type="PROSITE" id="PS51192"/>
    </source>
</evidence>
<dbReference type="PANTHER" id="PTHR43519:SF1">
    <property type="entry name" value="ATP-DEPENDENT RNA HELICASE HRPB"/>
    <property type="match status" value="1"/>
</dbReference>
<dbReference type="Proteomes" id="UP000029914">
    <property type="component" value="Chromosome"/>
</dbReference>
<dbReference type="InterPro" id="IPR001650">
    <property type="entry name" value="Helicase_C-like"/>
</dbReference>
<dbReference type="InterPro" id="IPR007502">
    <property type="entry name" value="Helicase-assoc_dom"/>
</dbReference>
<gene>
    <name evidence="7" type="ORF">CDOO_00620</name>
</gene>
<evidence type="ECO:0000313" key="7">
    <source>
        <dbReference type="EMBL" id="AIT59985.1"/>
    </source>
</evidence>
<dbReference type="CDD" id="cd18791">
    <property type="entry name" value="SF2_C_RHA"/>
    <property type="match status" value="1"/>
</dbReference>
<organism evidence="7 8">
    <name type="scientific">Corynebacterium doosanense CAU 212 = DSM 45436</name>
    <dbReference type="NCBI Taxonomy" id="558173"/>
    <lineage>
        <taxon>Bacteria</taxon>
        <taxon>Bacillati</taxon>
        <taxon>Actinomycetota</taxon>
        <taxon>Actinomycetes</taxon>
        <taxon>Mycobacteriales</taxon>
        <taxon>Corynebacteriaceae</taxon>
        <taxon>Corynebacterium</taxon>
    </lineage>
</organism>
<dbReference type="InterPro" id="IPR010225">
    <property type="entry name" value="HrpB"/>
</dbReference>
<dbReference type="SMART" id="SM00487">
    <property type="entry name" value="DEXDc"/>
    <property type="match status" value="1"/>
</dbReference>
<evidence type="ECO:0000256" key="1">
    <source>
        <dbReference type="ARBA" id="ARBA00022741"/>
    </source>
</evidence>
<dbReference type="InterPro" id="IPR011545">
    <property type="entry name" value="DEAD/DEAH_box_helicase_dom"/>
</dbReference>
<dbReference type="InterPro" id="IPR027417">
    <property type="entry name" value="P-loop_NTPase"/>
</dbReference>
<evidence type="ECO:0000259" key="6">
    <source>
        <dbReference type="PROSITE" id="PS51194"/>
    </source>
</evidence>
<accession>A0A097ICX0</accession>
<evidence type="ECO:0000313" key="8">
    <source>
        <dbReference type="Proteomes" id="UP000029914"/>
    </source>
</evidence>
<dbReference type="Pfam" id="PF08482">
    <property type="entry name" value="HrpB_C"/>
    <property type="match status" value="1"/>
</dbReference>
<evidence type="ECO:0000256" key="2">
    <source>
        <dbReference type="ARBA" id="ARBA00022801"/>
    </source>
</evidence>
<dbReference type="PIRSF" id="PIRSF005496">
    <property type="entry name" value="ATP_hel_hrpB"/>
    <property type="match status" value="1"/>
</dbReference>
<dbReference type="KEGG" id="cdo:CDOO_00620"/>
<dbReference type="GO" id="GO:0003676">
    <property type="term" value="F:nucleic acid binding"/>
    <property type="evidence" value="ECO:0007669"/>
    <property type="project" value="InterPro"/>
</dbReference>
<sequence>MTFDLAAIGRGLPVAETVSRLPGLIESTGSLVVEAPPGTGKTTLIPPALANHTGGKVLVTAPRRVAVRAAARRLASLDGSRLGQRVGYSMRGDHKDGSAVEFMTPGVLLRRLLADPSLEGISGVIVDEVHERQTDTDLVLGMLIELAQLRDDLRLVAMSATLDAARYSNLLGGAEVLSTPAVTHPLEYRHAPHPGRLEQSTDFYTHLARLATDAVAERGESALVFVPGVREVERVVAAAGPRAMALHGRLEAQKQDAALTDTGTPRIVVSTAVAESSLTVPGVRIVVDSGLSRVPRRDATRGMTGLVTVSEARSTADQRAGRAGREGPGLVIRAFSEAEYRHLTPAITPEIATSDLTDAALTMACWGTPRGDGLPLLDPPPAQAIADAEETLRALRAVDADGLPTEHGRRLSLLPLDPRLATALLRHGSRAAGVVAVLADSPRGDVARARPDERQVRRLAALVGDRGPAAPGPVVAAAYPLWVARRSGDEYLLASGTRARLPADLGLDGSEWLAVADVSRTGQHSTIRAGAHLSEAEALEAVGVTEDLEASLVGGRVRGRRVRRTGAIELSSTPVKVPAAQAAEALAKTVALDDFTFSEKAAALRDRLAFLHQQIGEPWPDPSGVDLGPELQKVGNGASISTVDMYPAMQRLLPWPDSTRIGELAPERLSVPSGSFPRISYAEGRPVVRVKLQECFGLATSPECAGVRVQFHLLSPAGRPLAVTDDLASFWSGPYEGVRKDMRGRYPRHPWPEDPWSAQATARTKNRM</sequence>
<keyword evidence="8" id="KW-1185">Reference proteome</keyword>
<evidence type="ECO:0000256" key="3">
    <source>
        <dbReference type="ARBA" id="ARBA00022806"/>
    </source>
</evidence>
<dbReference type="SUPFAM" id="SSF52540">
    <property type="entry name" value="P-loop containing nucleoside triphosphate hydrolases"/>
    <property type="match status" value="1"/>
</dbReference>
<dbReference type="RefSeq" id="WP_018022888.1">
    <property type="nucleotide sequence ID" value="NZ_AQUX01000014.1"/>
</dbReference>
<dbReference type="PANTHER" id="PTHR43519">
    <property type="entry name" value="ATP-DEPENDENT RNA HELICASE HRPB"/>
    <property type="match status" value="1"/>
</dbReference>
<dbReference type="InterPro" id="IPR002464">
    <property type="entry name" value="DNA/RNA_helicase_DEAH_CS"/>
</dbReference>
<feature type="domain" description="Helicase C-terminal" evidence="6">
    <location>
        <begin position="202"/>
        <end position="367"/>
    </location>
</feature>
<dbReference type="PROSITE" id="PS51194">
    <property type="entry name" value="HELICASE_CTER"/>
    <property type="match status" value="1"/>
</dbReference>
<dbReference type="eggNOG" id="COG1643">
    <property type="taxonomic scope" value="Bacteria"/>
</dbReference>
<dbReference type="Pfam" id="PF00270">
    <property type="entry name" value="DEAD"/>
    <property type="match status" value="1"/>
</dbReference>
<proteinExistence type="predicted"/>
<reference evidence="7 8" key="1">
    <citation type="submission" date="2013-09" db="EMBL/GenBank/DDBJ databases">
        <title>Complete genome sequence of Corynebacterium doosanense CAU 212(T) (=DSM 45436(T)), isolated from activated sludge.</title>
        <authorList>
            <person name="Schaffert L."/>
            <person name="Albersmeier A."/>
            <person name="Kalinowski J."/>
            <person name="Ruckert C."/>
        </authorList>
    </citation>
    <scope>NUCLEOTIDE SEQUENCE [LARGE SCALE GENOMIC DNA]</scope>
    <source>
        <strain evidence="7 8">CAU 212</strain>
    </source>
</reference>
<keyword evidence="3 7" id="KW-0347">Helicase</keyword>
<dbReference type="SMART" id="SM00490">
    <property type="entry name" value="HELICc"/>
    <property type="match status" value="1"/>
</dbReference>
<keyword evidence="4" id="KW-0067">ATP-binding</keyword>
<dbReference type="GO" id="GO:0004386">
    <property type="term" value="F:helicase activity"/>
    <property type="evidence" value="ECO:0007669"/>
    <property type="project" value="UniProtKB-KW"/>
</dbReference>
<dbReference type="GO" id="GO:0005524">
    <property type="term" value="F:ATP binding"/>
    <property type="evidence" value="ECO:0007669"/>
    <property type="project" value="UniProtKB-KW"/>
</dbReference>
<dbReference type="Gene3D" id="3.40.50.300">
    <property type="entry name" value="P-loop containing nucleotide triphosphate hydrolases"/>
    <property type="match status" value="2"/>
</dbReference>
<keyword evidence="1" id="KW-0547">Nucleotide-binding</keyword>
<dbReference type="GO" id="GO:0016787">
    <property type="term" value="F:hydrolase activity"/>
    <property type="evidence" value="ECO:0007669"/>
    <property type="project" value="UniProtKB-KW"/>
</dbReference>
<dbReference type="OrthoDB" id="9805617at2"/>
<name>A0A097ICX0_9CORY</name>
<dbReference type="HOGENOM" id="CLU_001832_5_6_11"/>
<dbReference type="EMBL" id="CP006764">
    <property type="protein sequence ID" value="AIT59985.1"/>
    <property type="molecule type" value="Genomic_DNA"/>
</dbReference>
<dbReference type="Pfam" id="PF00271">
    <property type="entry name" value="Helicase_C"/>
    <property type="match status" value="1"/>
</dbReference>
<dbReference type="STRING" id="558173.CDOO_00620"/>
<feature type="domain" description="Helicase ATP-binding" evidence="5">
    <location>
        <begin position="22"/>
        <end position="180"/>
    </location>
</feature>
<dbReference type="AlphaFoldDB" id="A0A097ICX0"/>
<dbReference type="SMART" id="SM00847">
    <property type="entry name" value="HA2"/>
    <property type="match status" value="1"/>
</dbReference>
<dbReference type="InterPro" id="IPR013689">
    <property type="entry name" value="RNA_helicase_ATP-dep_HrpB_C"/>
</dbReference>
<protein>
    <submittedName>
        <fullName evidence="7">Helicase</fullName>
    </submittedName>
</protein>
<evidence type="ECO:0000256" key="4">
    <source>
        <dbReference type="ARBA" id="ARBA00022840"/>
    </source>
</evidence>